<proteinExistence type="predicted"/>
<name>Q1Z9S4_9GAMM</name>
<evidence type="ECO:0000313" key="2">
    <source>
        <dbReference type="Proteomes" id="UP000003789"/>
    </source>
</evidence>
<evidence type="ECO:0000313" key="1">
    <source>
        <dbReference type="EMBL" id="EAS45768.1"/>
    </source>
</evidence>
<dbReference type="HOGENOM" id="CLU_3083051_0_0_6"/>
<accession>Q1Z9S4</accession>
<dbReference type="EMBL" id="AAPH01000001">
    <property type="protein sequence ID" value="EAS45768.1"/>
    <property type="molecule type" value="Genomic_DNA"/>
</dbReference>
<dbReference type="AlphaFoldDB" id="Q1Z9S4"/>
<sequence length="52" mass="6276">MSNDKKKVRSLVIEKHRIHLIKVKNKHQKKAQELKMNIDEPLQYQPEDKPRS</sequence>
<dbReference type="Proteomes" id="UP000003789">
    <property type="component" value="Unassembled WGS sequence"/>
</dbReference>
<comment type="caution">
    <text evidence="1">The sequence shown here is derived from an EMBL/GenBank/DDBJ whole genome shotgun (WGS) entry which is preliminary data.</text>
</comment>
<protein>
    <submittedName>
        <fullName evidence="1">Uncharacterized protein</fullName>
    </submittedName>
</protein>
<gene>
    <name evidence="1" type="ORF">P3TCK_05306</name>
</gene>
<reference evidence="1 2" key="1">
    <citation type="submission" date="2006-03" db="EMBL/GenBank/DDBJ databases">
        <authorList>
            <person name="Bartlett D.H."/>
            <person name="Valle G."/>
            <person name="Lauro F.M."/>
            <person name="Vezzi A."/>
            <person name="Simonato F."/>
            <person name="Eloe E."/>
            <person name="Vitulo N."/>
            <person name="Stratton T.K."/>
            <person name="D'angelo M."/>
            <person name="Ferriera S."/>
            <person name="Johnson J."/>
            <person name="Kravitz S."/>
            <person name="Beeson K."/>
            <person name="Sutton G."/>
            <person name="Rogers Y."/>
            <person name="Friedman R."/>
            <person name="Frazier M."/>
            <person name="Venter J.C."/>
        </authorList>
    </citation>
    <scope>NUCLEOTIDE SEQUENCE [LARGE SCALE GENOMIC DNA]</scope>
    <source>
        <strain evidence="1 2">3TCK</strain>
    </source>
</reference>
<organism evidence="1 2">
    <name type="scientific">Photobacterium profundum 3TCK</name>
    <dbReference type="NCBI Taxonomy" id="314280"/>
    <lineage>
        <taxon>Bacteria</taxon>
        <taxon>Pseudomonadati</taxon>
        <taxon>Pseudomonadota</taxon>
        <taxon>Gammaproteobacteria</taxon>
        <taxon>Vibrionales</taxon>
        <taxon>Vibrionaceae</taxon>
        <taxon>Photobacterium</taxon>
    </lineage>
</organism>